<dbReference type="PANTHER" id="PTHR48434">
    <property type="entry name" value="(RAPE) HYPOTHETICAL PROTEIN"/>
    <property type="match status" value="1"/>
</dbReference>
<sequence>MKKQNALDKYKIEYNSYPIHYNYFWLYKLLTRSPPRKRNLTRQVSPPTNFQNQTWFNAFFLQNNKGSHSWLFYFNNLIKTSNLPNWFLQWWDYFGCIYEVIKPHPLIENSYIYFKQKFKPSENEKKFPPILMFCFKLFVPWIYSCLADDNEDDCYGILPPIQKS</sequence>
<gene>
    <name evidence="1" type="ORF">POPTR_012G079400</name>
</gene>
<protein>
    <submittedName>
        <fullName evidence="1">Uncharacterized protein</fullName>
    </submittedName>
</protein>
<accession>A0A2K1YAJ3</accession>
<dbReference type="AlphaFoldDB" id="A0A2K1YAJ3"/>
<dbReference type="Proteomes" id="UP000006729">
    <property type="component" value="Chromosome 12"/>
</dbReference>
<reference evidence="1 2" key="1">
    <citation type="journal article" date="2006" name="Science">
        <title>The genome of black cottonwood, Populus trichocarpa (Torr. &amp; Gray).</title>
        <authorList>
            <person name="Tuskan G.A."/>
            <person name="Difazio S."/>
            <person name="Jansson S."/>
            <person name="Bohlmann J."/>
            <person name="Grigoriev I."/>
            <person name="Hellsten U."/>
            <person name="Putnam N."/>
            <person name="Ralph S."/>
            <person name="Rombauts S."/>
            <person name="Salamov A."/>
            <person name="Schein J."/>
            <person name="Sterck L."/>
            <person name="Aerts A."/>
            <person name="Bhalerao R.R."/>
            <person name="Bhalerao R.P."/>
            <person name="Blaudez D."/>
            <person name="Boerjan W."/>
            <person name="Brun A."/>
            <person name="Brunner A."/>
            <person name="Busov V."/>
            <person name="Campbell M."/>
            <person name="Carlson J."/>
            <person name="Chalot M."/>
            <person name="Chapman J."/>
            <person name="Chen G.L."/>
            <person name="Cooper D."/>
            <person name="Coutinho P.M."/>
            <person name="Couturier J."/>
            <person name="Covert S."/>
            <person name="Cronk Q."/>
            <person name="Cunningham R."/>
            <person name="Davis J."/>
            <person name="Degroeve S."/>
            <person name="Dejardin A."/>
            <person name="Depamphilis C."/>
            <person name="Detter J."/>
            <person name="Dirks B."/>
            <person name="Dubchak I."/>
            <person name="Duplessis S."/>
            <person name="Ehlting J."/>
            <person name="Ellis B."/>
            <person name="Gendler K."/>
            <person name="Goodstein D."/>
            <person name="Gribskov M."/>
            <person name="Grimwood J."/>
            <person name="Groover A."/>
            <person name="Gunter L."/>
            <person name="Hamberger B."/>
            <person name="Heinze B."/>
            <person name="Helariutta Y."/>
            <person name="Henrissat B."/>
            <person name="Holligan D."/>
            <person name="Holt R."/>
            <person name="Huang W."/>
            <person name="Islam-Faridi N."/>
            <person name="Jones S."/>
            <person name="Jones-Rhoades M."/>
            <person name="Jorgensen R."/>
            <person name="Joshi C."/>
            <person name="Kangasjarvi J."/>
            <person name="Karlsson J."/>
            <person name="Kelleher C."/>
            <person name="Kirkpatrick R."/>
            <person name="Kirst M."/>
            <person name="Kohler A."/>
            <person name="Kalluri U."/>
            <person name="Larimer F."/>
            <person name="Leebens-Mack J."/>
            <person name="Leple J.C."/>
            <person name="Locascio P."/>
            <person name="Lou Y."/>
            <person name="Lucas S."/>
            <person name="Martin F."/>
            <person name="Montanini B."/>
            <person name="Napoli C."/>
            <person name="Nelson D.R."/>
            <person name="Nelson C."/>
            <person name="Nieminen K."/>
            <person name="Nilsson O."/>
            <person name="Pereda V."/>
            <person name="Peter G."/>
            <person name="Philippe R."/>
            <person name="Pilate G."/>
            <person name="Poliakov A."/>
            <person name="Razumovskaya J."/>
            <person name="Richardson P."/>
            <person name="Rinaldi C."/>
            <person name="Ritland K."/>
            <person name="Rouze P."/>
            <person name="Ryaboy D."/>
            <person name="Schmutz J."/>
            <person name="Schrader J."/>
            <person name="Segerman B."/>
            <person name="Shin H."/>
            <person name="Siddiqui A."/>
            <person name="Sterky F."/>
            <person name="Terry A."/>
            <person name="Tsai C.J."/>
            <person name="Uberbacher E."/>
            <person name="Unneberg P."/>
            <person name="Vahala J."/>
            <person name="Wall K."/>
            <person name="Wessler S."/>
            <person name="Yang G."/>
            <person name="Yin T."/>
            <person name="Douglas C."/>
            <person name="Marra M."/>
            <person name="Sandberg G."/>
            <person name="Van de Peer Y."/>
            <person name="Rokhsar D."/>
        </authorList>
    </citation>
    <scope>NUCLEOTIDE SEQUENCE [LARGE SCALE GENOMIC DNA]</scope>
    <source>
        <strain evidence="2">cv. Nisqually</strain>
    </source>
</reference>
<keyword evidence="2" id="KW-1185">Reference proteome</keyword>
<name>A0A2K1YAJ3_POPTR</name>
<dbReference type="InParanoid" id="A0A2K1YAJ3"/>
<dbReference type="EMBL" id="CM009301">
    <property type="protein sequence ID" value="PNT10050.1"/>
    <property type="molecule type" value="Genomic_DNA"/>
</dbReference>
<proteinExistence type="predicted"/>
<evidence type="ECO:0000313" key="1">
    <source>
        <dbReference type="EMBL" id="PNT10050.1"/>
    </source>
</evidence>
<evidence type="ECO:0000313" key="2">
    <source>
        <dbReference type="Proteomes" id="UP000006729"/>
    </source>
</evidence>
<dbReference type="PANTHER" id="PTHR48434:SF1">
    <property type="entry name" value="(RAPE) HYPOTHETICAL PROTEIN"/>
    <property type="match status" value="1"/>
</dbReference>
<organism evidence="1 2">
    <name type="scientific">Populus trichocarpa</name>
    <name type="common">Western balsam poplar</name>
    <name type="synonym">Populus balsamifera subsp. trichocarpa</name>
    <dbReference type="NCBI Taxonomy" id="3694"/>
    <lineage>
        <taxon>Eukaryota</taxon>
        <taxon>Viridiplantae</taxon>
        <taxon>Streptophyta</taxon>
        <taxon>Embryophyta</taxon>
        <taxon>Tracheophyta</taxon>
        <taxon>Spermatophyta</taxon>
        <taxon>Magnoliopsida</taxon>
        <taxon>eudicotyledons</taxon>
        <taxon>Gunneridae</taxon>
        <taxon>Pentapetalae</taxon>
        <taxon>rosids</taxon>
        <taxon>fabids</taxon>
        <taxon>Malpighiales</taxon>
        <taxon>Salicaceae</taxon>
        <taxon>Saliceae</taxon>
        <taxon>Populus</taxon>
    </lineage>
</organism>